<dbReference type="RefSeq" id="WP_215627230.1">
    <property type="nucleotide sequence ID" value="NZ_CP067089.2"/>
</dbReference>
<feature type="transmembrane region" description="Helical" evidence="1">
    <location>
        <begin position="138"/>
        <end position="159"/>
    </location>
</feature>
<keyword evidence="1" id="KW-0812">Transmembrane</keyword>
<dbReference type="KEGG" id="bhc:JFL75_03165"/>
<keyword evidence="1" id="KW-1133">Transmembrane helix</keyword>
<protein>
    <submittedName>
        <fullName evidence="2">Uncharacterized protein</fullName>
    </submittedName>
</protein>
<gene>
    <name evidence="2" type="ORF">JFL75_03165</name>
</gene>
<proteinExistence type="predicted"/>
<organism evidence="2 3">
    <name type="scientific">Breznakiella homolactica</name>
    <dbReference type="NCBI Taxonomy" id="2798577"/>
    <lineage>
        <taxon>Bacteria</taxon>
        <taxon>Pseudomonadati</taxon>
        <taxon>Spirochaetota</taxon>
        <taxon>Spirochaetia</taxon>
        <taxon>Spirochaetales</taxon>
        <taxon>Breznakiellaceae</taxon>
        <taxon>Breznakiella</taxon>
    </lineage>
</organism>
<evidence type="ECO:0000313" key="3">
    <source>
        <dbReference type="Proteomes" id="UP000595917"/>
    </source>
</evidence>
<keyword evidence="1" id="KW-0472">Membrane</keyword>
<dbReference type="AlphaFoldDB" id="A0A7T7XP62"/>
<evidence type="ECO:0000256" key="1">
    <source>
        <dbReference type="SAM" id="Phobius"/>
    </source>
</evidence>
<dbReference type="Proteomes" id="UP000595917">
    <property type="component" value="Chromosome"/>
</dbReference>
<keyword evidence="3" id="KW-1185">Reference proteome</keyword>
<reference evidence="2" key="1">
    <citation type="submission" date="2021-01" db="EMBL/GenBank/DDBJ databases">
        <title>Description of Breznakiella homolactica.</title>
        <authorList>
            <person name="Song Y."/>
            <person name="Brune A."/>
        </authorList>
    </citation>
    <scope>NUCLEOTIDE SEQUENCE</scope>
    <source>
        <strain evidence="2">RmG30</strain>
    </source>
</reference>
<feature type="transmembrane region" description="Helical" evidence="1">
    <location>
        <begin position="244"/>
        <end position="267"/>
    </location>
</feature>
<evidence type="ECO:0000313" key="2">
    <source>
        <dbReference type="EMBL" id="QQO09926.1"/>
    </source>
</evidence>
<name>A0A7T7XP62_9SPIR</name>
<sequence>MSSGKEIFTALNKQLGFAPEGMDKKSTYKELISGSVWLYFGIADKKGGPYLGFWVGQITKDLKKTLIKTLADCTNDLSVTDVIADESWIYVSTEGNTVSADTIIEVMKKLRTSIANNPDYADEVSPAKGRGKSAARKIFFWVKTVVVLAVLALLFAAFFPEIAVRDINEFTIREDTELGPVYEKIVEAERAAYGEGRLRSKEMSDAIYNLKWVAFEKEHPIMGGIVNFPPINRFIRTINEGFRFIILVVCTFLVLSLVVGSGLMGTWSKQRTATGKRYHSNGRVDDTYDE</sequence>
<accession>A0A7T7XP62</accession>
<dbReference type="EMBL" id="CP067089">
    <property type="protein sequence ID" value="QQO09926.1"/>
    <property type="molecule type" value="Genomic_DNA"/>
</dbReference>